<dbReference type="EMBL" id="PIEU01000093">
    <property type="protein sequence ID" value="PZL71976.1"/>
    <property type="molecule type" value="Genomic_DNA"/>
</dbReference>
<evidence type="ECO:0000313" key="1">
    <source>
        <dbReference type="EMBL" id="PZL71976.1"/>
    </source>
</evidence>
<accession>A0A2W3YVY1</accession>
<comment type="caution">
    <text evidence="1">The sequence shown here is derived from an EMBL/GenBank/DDBJ whole genome shotgun (WGS) entry which is preliminary data.</text>
</comment>
<evidence type="ECO:0000313" key="2">
    <source>
        <dbReference type="Proteomes" id="UP000249828"/>
    </source>
</evidence>
<protein>
    <submittedName>
        <fullName evidence="1">Uncharacterized protein</fullName>
    </submittedName>
</protein>
<proteinExistence type="predicted"/>
<dbReference type="RefSeq" id="WP_086282273.1">
    <property type="nucleotide sequence ID" value="NZ_PIEU01000093.1"/>
</dbReference>
<dbReference type="Proteomes" id="UP000249828">
    <property type="component" value="Unassembled WGS sequence"/>
</dbReference>
<organism evidence="1 2">
    <name type="scientific">Enterococcus plantarum</name>
    <dbReference type="NCBI Taxonomy" id="1077675"/>
    <lineage>
        <taxon>Bacteria</taxon>
        <taxon>Bacillati</taxon>
        <taxon>Bacillota</taxon>
        <taxon>Bacilli</taxon>
        <taxon>Lactobacillales</taxon>
        <taxon>Enterococcaceae</taxon>
        <taxon>Enterococcus</taxon>
    </lineage>
</organism>
<sequence length="108" mass="12594">MRDPIALYVRYASDNDKIKQAVHAALTEKPSQSLRDIVEGWIDEIDSLQKQLVSQQQIIDRLDLLIDIHNSYIIDKNIHAVYPTSLKTSDMIRGLEDDRFRRSKKRSE</sequence>
<keyword evidence="2" id="KW-1185">Reference proteome</keyword>
<reference evidence="1 2" key="1">
    <citation type="submission" date="2017-11" db="EMBL/GenBank/DDBJ databases">
        <title>Draft genome sequence of Enterococcus plantarum TRW2 strain isolated from lettuce.</title>
        <authorList>
            <person name="Kim E.B."/>
            <person name="Marco M.L."/>
            <person name="Williams T.R."/>
            <person name="You I.H."/>
        </authorList>
    </citation>
    <scope>NUCLEOTIDE SEQUENCE [LARGE SCALE GENOMIC DNA]</scope>
    <source>
        <strain evidence="1 2">TRW2</strain>
    </source>
</reference>
<gene>
    <name evidence="1" type="ORF">CI088_11510</name>
</gene>
<name>A0A2W3YVY1_9ENTE</name>
<dbReference type="AlphaFoldDB" id="A0A2W3YVY1"/>